<comment type="subcellular location">
    <subcellularLocation>
        <location evidence="9">Cytoplasm</location>
    </subcellularLocation>
</comment>
<accession>A0ABU5J3L9</accession>
<dbReference type="Gene3D" id="2.115.10.20">
    <property type="entry name" value="Glycosyl hydrolase domain, family 43"/>
    <property type="match status" value="1"/>
</dbReference>
<comment type="caution">
    <text evidence="12">The sequence shown here is derived from an EMBL/GenBank/DDBJ whole genome shotgun (WGS) entry which is preliminary data.</text>
</comment>
<dbReference type="EC" id="3.2.1.26" evidence="3 8"/>
<dbReference type="CDD" id="cd18623">
    <property type="entry name" value="GH32_ScrB-like"/>
    <property type="match status" value="1"/>
</dbReference>
<dbReference type="NCBIfam" id="TIGR01322">
    <property type="entry name" value="scrB_fam"/>
    <property type="match status" value="1"/>
</dbReference>
<sequence>MNDKHKNLIKLAHQSIEEARKSVEDNHWSMNFHMAPPSYWMNDPNGFCYFNGEYHLFYQHHPFSPEWGPMYWGHAKSKDLSSWEHLPIALAPSENYDKDGCFSGSAIEKDGKLYLMYTGNVWTGNNHDTDLLQVQCLAVSQDGIHFEKISENPVIEQAPEGDIHPFHFRDPKVWKHEEVYYCVLGSRTKDHVGQVLLYRSLDLIKWDFINVAAKGEGNFGYMWECPDIFPLDDYDVLMMSPQGMKEEEYLYHNLHQSGYVLGKLDYEKGILEHGEFQLLDYGFDVYAPQTAIDEEGRRIMIAWMAMWESEMPEQSHKWAGAMTIPRVLTIEEGQIVSRPVPELKTLRQQGDSIGNKLILGEHRLQGFEGDSYELELVIDAKGANEFGIKLRVDEDQTEETVFTYNRSEGMFTFDRNKSGKGPKGVRRAPVNLVENKLHLHFFVDRSSIEVFINDGAKTMTGRIYPEKKSLGIMLFSDQEVEVTHLNKWNLNKSIKPYVCNEE</sequence>
<reference evidence="12 13" key="1">
    <citation type="submission" date="2023-11" db="EMBL/GenBank/DDBJ databases">
        <title>Bacillus jintuensis, isolated from a mudflat on the Beibu Gulf coast.</title>
        <authorList>
            <person name="Li M."/>
        </authorList>
    </citation>
    <scope>NUCLEOTIDE SEQUENCE [LARGE SCALE GENOMIC DNA]</scope>
    <source>
        <strain evidence="12 13">31A1R</strain>
    </source>
</reference>
<keyword evidence="9" id="KW-0963">Cytoplasm</keyword>
<keyword evidence="5 8" id="KW-0378">Hydrolase</keyword>
<evidence type="ECO:0000259" key="11">
    <source>
        <dbReference type="Pfam" id="PF08244"/>
    </source>
</evidence>
<keyword evidence="13" id="KW-1185">Reference proteome</keyword>
<feature type="domain" description="Glycosyl hydrolase family 32 C-terminal" evidence="11">
    <location>
        <begin position="342"/>
        <end position="488"/>
    </location>
</feature>
<evidence type="ECO:0000313" key="13">
    <source>
        <dbReference type="Proteomes" id="UP001290455"/>
    </source>
</evidence>
<dbReference type="GO" id="GO:0004564">
    <property type="term" value="F:beta-fructofuranosidase activity"/>
    <property type="evidence" value="ECO:0007669"/>
    <property type="project" value="UniProtKB-EC"/>
</dbReference>
<evidence type="ECO:0000256" key="8">
    <source>
        <dbReference type="RuleBase" id="RU362110"/>
    </source>
</evidence>
<dbReference type="InterPro" id="IPR051214">
    <property type="entry name" value="GH32_Enzymes"/>
</dbReference>
<comment type="catalytic activity">
    <reaction evidence="8">
        <text>Hydrolysis of terminal non-reducing beta-D-fructofuranoside residues in beta-D-fructofuranosides.</text>
        <dbReference type="EC" id="3.2.1.26"/>
    </reaction>
</comment>
<dbReference type="PANTHER" id="PTHR43101:SF1">
    <property type="entry name" value="BETA-FRUCTOSIDASE"/>
    <property type="match status" value="1"/>
</dbReference>
<comment type="function">
    <text evidence="9">Enables the bacterium to metabolize sucrose as a sole carbon source.</text>
</comment>
<dbReference type="InterPro" id="IPR013320">
    <property type="entry name" value="ConA-like_dom_sf"/>
</dbReference>
<dbReference type="InterPro" id="IPR023296">
    <property type="entry name" value="Glyco_hydro_beta-prop_sf"/>
</dbReference>
<keyword evidence="9" id="KW-0119">Carbohydrate metabolism</keyword>
<dbReference type="SUPFAM" id="SSF49899">
    <property type="entry name" value="Concanavalin A-like lectins/glucanases"/>
    <property type="match status" value="1"/>
</dbReference>
<gene>
    <name evidence="12" type="ORF">SM124_19925</name>
</gene>
<dbReference type="PROSITE" id="PS00609">
    <property type="entry name" value="GLYCOSYL_HYDROL_F32"/>
    <property type="match status" value="1"/>
</dbReference>
<dbReference type="SUPFAM" id="SSF75005">
    <property type="entry name" value="Arabinanase/levansucrase/invertase"/>
    <property type="match status" value="1"/>
</dbReference>
<organism evidence="12 13">
    <name type="scientific">Robertmurraya mangrovi</name>
    <dbReference type="NCBI Taxonomy" id="3098077"/>
    <lineage>
        <taxon>Bacteria</taxon>
        <taxon>Bacillati</taxon>
        <taxon>Bacillota</taxon>
        <taxon>Bacilli</taxon>
        <taxon>Bacillales</taxon>
        <taxon>Bacillaceae</taxon>
        <taxon>Robertmurraya</taxon>
    </lineage>
</organism>
<feature type="domain" description="Glycosyl hydrolase family 32 N-terminal" evidence="10">
    <location>
        <begin position="33"/>
        <end position="339"/>
    </location>
</feature>
<dbReference type="SMART" id="SM00640">
    <property type="entry name" value="Glyco_32"/>
    <property type="match status" value="1"/>
</dbReference>
<evidence type="ECO:0000256" key="7">
    <source>
        <dbReference type="ARBA" id="ARBA00033367"/>
    </source>
</evidence>
<name>A0ABU5J3L9_9BACI</name>
<dbReference type="Gene3D" id="2.60.120.560">
    <property type="entry name" value="Exo-inulinase, domain 1"/>
    <property type="match status" value="1"/>
</dbReference>
<comment type="pathway">
    <text evidence="1 9">Glycan biosynthesis; sucrose metabolism.</text>
</comment>
<dbReference type="EMBL" id="JAXOFX010000018">
    <property type="protein sequence ID" value="MDZ5473993.1"/>
    <property type="molecule type" value="Genomic_DNA"/>
</dbReference>
<dbReference type="InterPro" id="IPR006232">
    <property type="entry name" value="Suc6P_hydrolase"/>
</dbReference>
<comment type="similarity">
    <text evidence="2 8">Belongs to the glycosyl hydrolase 32 family.</text>
</comment>
<proteinExistence type="inferred from homology"/>
<dbReference type="Pfam" id="PF00251">
    <property type="entry name" value="Glyco_hydro_32N"/>
    <property type="match status" value="1"/>
</dbReference>
<evidence type="ECO:0000256" key="2">
    <source>
        <dbReference type="ARBA" id="ARBA00009902"/>
    </source>
</evidence>
<evidence type="ECO:0000256" key="6">
    <source>
        <dbReference type="ARBA" id="ARBA00023295"/>
    </source>
</evidence>
<evidence type="ECO:0000313" key="12">
    <source>
        <dbReference type="EMBL" id="MDZ5473993.1"/>
    </source>
</evidence>
<dbReference type="InterPro" id="IPR001362">
    <property type="entry name" value="Glyco_hydro_32"/>
</dbReference>
<dbReference type="InterPro" id="IPR013189">
    <property type="entry name" value="Glyco_hydro_32_C"/>
</dbReference>
<dbReference type="Proteomes" id="UP001290455">
    <property type="component" value="Unassembled WGS sequence"/>
</dbReference>
<evidence type="ECO:0000256" key="5">
    <source>
        <dbReference type="ARBA" id="ARBA00022801"/>
    </source>
</evidence>
<evidence type="ECO:0000259" key="10">
    <source>
        <dbReference type="Pfam" id="PF00251"/>
    </source>
</evidence>
<dbReference type="Pfam" id="PF08244">
    <property type="entry name" value="Glyco_hydro_32C"/>
    <property type="match status" value="1"/>
</dbReference>
<dbReference type="PANTHER" id="PTHR43101">
    <property type="entry name" value="BETA-FRUCTOSIDASE"/>
    <property type="match status" value="1"/>
</dbReference>
<evidence type="ECO:0000256" key="3">
    <source>
        <dbReference type="ARBA" id="ARBA00012758"/>
    </source>
</evidence>
<dbReference type="RefSeq" id="WP_322448286.1">
    <property type="nucleotide sequence ID" value="NZ_JAXOFX010000018.1"/>
</dbReference>
<dbReference type="InterPro" id="IPR013148">
    <property type="entry name" value="Glyco_hydro_32_N"/>
</dbReference>
<dbReference type="InterPro" id="IPR018053">
    <property type="entry name" value="Glyco_hydro_32_AS"/>
</dbReference>
<evidence type="ECO:0000256" key="1">
    <source>
        <dbReference type="ARBA" id="ARBA00004914"/>
    </source>
</evidence>
<protein>
    <recommendedName>
        <fullName evidence="4 8">Sucrose-6-phosphate hydrolase</fullName>
        <ecNumber evidence="3 8">3.2.1.26</ecNumber>
    </recommendedName>
    <alternativeName>
        <fullName evidence="7 9">Invertase</fullName>
    </alternativeName>
</protein>
<evidence type="ECO:0000256" key="4">
    <source>
        <dbReference type="ARBA" id="ARBA00019623"/>
    </source>
</evidence>
<keyword evidence="6 8" id="KW-0326">Glycosidase</keyword>
<evidence type="ECO:0000256" key="9">
    <source>
        <dbReference type="RuleBase" id="RU365015"/>
    </source>
</evidence>